<dbReference type="EMBL" id="JAKWFO010000003">
    <property type="protein sequence ID" value="KAI9638329.1"/>
    <property type="molecule type" value="Genomic_DNA"/>
</dbReference>
<keyword evidence="4 6" id="KW-0472">Membrane</keyword>
<feature type="transmembrane region" description="Helical" evidence="6">
    <location>
        <begin position="236"/>
        <end position="255"/>
    </location>
</feature>
<name>A0AA38HEY1_9TREE</name>
<comment type="caution">
    <text evidence="7">The sequence shown here is derived from an EMBL/GenBank/DDBJ whole genome shotgun (WGS) entry which is preliminary data.</text>
</comment>
<evidence type="ECO:0000313" key="7">
    <source>
        <dbReference type="EMBL" id="KAI9638329.1"/>
    </source>
</evidence>
<dbReference type="PANTHER" id="PTHR23294:SF19">
    <property type="entry name" value="DUF895 DOMAIN MEMBRANE PROTEIN-RELATED"/>
    <property type="match status" value="1"/>
</dbReference>
<dbReference type="Pfam" id="PF07690">
    <property type="entry name" value="MFS_1"/>
    <property type="match status" value="1"/>
</dbReference>
<feature type="transmembrane region" description="Helical" evidence="6">
    <location>
        <begin position="78"/>
        <end position="99"/>
    </location>
</feature>
<evidence type="ECO:0000256" key="5">
    <source>
        <dbReference type="SAM" id="MobiDB-lite"/>
    </source>
</evidence>
<feature type="transmembrane region" description="Helical" evidence="6">
    <location>
        <begin position="374"/>
        <end position="392"/>
    </location>
</feature>
<dbReference type="GeneID" id="77725781"/>
<feature type="transmembrane region" description="Helical" evidence="6">
    <location>
        <begin position="137"/>
        <end position="164"/>
    </location>
</feature>
<dbReference type="GO" id="GO:0022857">
    <property type="term" value="F:transmembrane transporter activity"/>
    <property type="evidence" value="ECO:0007669"/>
    <property type="project" value="InterPro"/>
</dbReference>
<evidence type="ECO:0000256" key="6">
    <source>
        <dbReference type="SAM" id="Phobius"/>
    </source>
</evidence>
<evidence type="ECO:0000256" key="3">
    <source>
        <dbReference type="ARBA" id="ARBA00022989"/>
    </source>
</evidence>
<feature type="transmembrane region" description="Helical" evidence="6">
    <location>
        <begin position="111"/>
        <end position="131"/>
    </location>
</feature>
<evidence type="ECO:0000256" key="2">
    <source>
        <dbReference type="ARBA" id="ARBA00022692"/>
    </source>
</evidence>
<evidence type="ECO:0000256" key="4">
    <source>
        <dbReference type="ARBA" id="ARBA00023136"/>
    </source>
</evidence>
<sequence length="445" mass="49110">MSEAITALGGGGQAAPWAVNAATAVSYVMVASVSAVGGPIASRLTIRWMLIIGAATFPINGSAYYVSSQYRVDWYLVLGRAIYGAGFGLWYVAEAAMILSYAEENRRGKYLGMWVASRNAGQLMAGCIALARNVQNSAAGAVATSTYIIFIAIECIGFPVSWLISKPSKVRRADGSPIILTAKQPWKVEFSILWRAMTSKRMLLVIPAAFNSFFYGGIAYTYLAQYFTVRTRALSGVLQPGAAIITTLLYGRFILDNGRWTQRRRAQVGFLAWFVPMLACVAWLVANSVSFTKTEVLTVHDWTSSGWANAYLPFLFLQCVGYWGQSYVYWLLSCFATDVQSNARNGGIFRFWEAVGQAISYGVSSRKELGISPLYGCLVVIAFQAPFTWYIIRSVPLYRSDDHRRPEDEHKDTETNKLETDSVKGMELAGREGDKDEVHTVVRAA</sequence>
<feature type="transmembrane region" description="Helical" evidence="6">
    <location>
        <begin position="202"/>
        <end position="224"/>
    </location>
</feature>
<dbReference type="SUPFAM" id="SSF103473">
    <property type="entry name" value="MFS general substrate transporter"/>
    <property type="match status" value="1"/>
</dbReference>
<feature type="transmembrane region" description="Helical" evidence="6">
    <location>
        <begin position="48"/>
        <end position="66"/>
    </location>
</feature>
<keyword evidence="3 6" id="KW-1133">Transmembrane helix</keyword>
<dbReference type="RefSeq" id="XP_052948106.1">
    <property type="nucleotide sequence ID" value="XM_053086580.1"/>
</dbReference>
<dbReference type="AlphaFoldDB" id="A0AA38HEY1"/>
<feature type="transmembrane region" description="Helical" evidence="6">
    <location>
        <begin position="17"/>
        <end position="36"/>
    </location>
</feature>
<dbReference type="InterPro" id="IPR011701">
    <property type="entry name" value="MFS"/>
</dbReference>
<feature type="transmembrane region" description="Helical" evidence="6">
    <location>
        <begin position="306"/>
        <end position="323"/>
    </location>
</feature>
<dbReference type="InterPro" id="IPR051617">
    <property type="entry name" value="UNC-93-like_regulator"/>
</dbReference>
<keyword evidence="8" id="KW-1185">Reference proteome</keyword>
<evidence type="ECO:0000256" key="1">
    <source>
        <dbReference type="ARBA" id="ARBA00004141"/>
    </source>
</evidence>
<proteinExistence type="predicted"/>
<evidence type="ECO:0000313" key="8">
    <source>
        <dbReference type="Proteomes" id="UP001164286"/>
    </source>
</evidence>
<dbReference type="InterPro" id="IPR036259">
    <property type="entry name" value="MFS_trans_sf"/>
</dbReference>
<dbReference type="Proteomes" id="UP001164286">
    <property type="component" value="Unassembled WGS sequence"/>
</dbReference>
<accession>A0AA38HEY1</accession>
<protein>
    <submittedName>
        <fullName evidence="7">Membrane protein</fullName>
    </submittedName>
</protein>
<keyword evidence="2 6" id="KW-0812">Transmembrane</keyword>
<feature type="region of interest" description="Disordered" evidence="5">
    <location>
        <begin position="403"/>
        <end position="445"/>
    </location>
</feature>
<comment type="subcellular location">
    <subcellularLocation>
        <location evidence="1">Membrane</location>
        <topology evidence="1">Multi-pass membrane protein</topology>
    </subcellularLocation>
</comment>
<dbReference type="Gene3D" id="1.20.1250.20">
    <property type="entry name" value="MFS general substrate transporter like domains"/>
    <property type="match status" value="1"/>
</dbReference>
<feature type="transmembrane region" description="Helical" evidence="6">
    <location>
        <begin position="267"/>
        <end position="286"/>
    </location>
</feature>
<gene>
    <name evidence="7" type="ORF">MKK02DRAFT_22529</name>
</gene>
<organism evidence="7 8">
    <name type="scientific">Dioszegia hungarica</name>
    <dbReference type="NCBI Taxonomy" id="4972"/>
    <lineage>
        <taxon>Eukaryota</taxon>
        <taxon>Fungi</taxon>
        <taxon>Dikarya</taxon>
        <taxon>Basidiomycota</taxon>
        <taxon>Agaricomycotina</taxon>
        <taxon>Tremellomycetes</taxon>
        <taxon>Tremellales</taxon>
        <taxon>Bulleribasidiaceae</taxon>
        <taxon>Dioszegia</taxon>
    </lineage>
</organism>
<dbReference type="GO" id="GO:0016020">
    <property type="term" value="C:membrane"/>
    <property type="evidence" value="ECO:0007669"/>
    <property type="project" value="UniProtKB-SubCell"/>
</dbReference>
<reference evidence="7" key="1">
    <citation type="journal article" date="2022" name="G3 (Bethesda)">
        <title>High quality genome of the basidiomycete yeast Dioszegia hungarica PDD-24b-2 isolated from cloud water.</title>
        <authorList>
            <person name="Jarrige D."/>
            <person name="Haridas S."/>
            <person name="Bleykasten-Grosshans C."/>
            <person name="Joly M."/>
            <person name="Nadalig T."/>
            <person name="Sancelme M."/>
            <person name="Vuilleumier S."/>
            <person name="Grigoriev I.V."/>
            <person name="Amato P."/>
            <person name="Bringel F."/>
        </authorList>
    </citation>
    <scope>NUCLEOTIDE SEQUENCE</scope>
    <source>
        <strain evidence="7">PDD-24b-2</strain>
    </source>
</reference>
<dbReference type="PANTHER" id="PTHR23294">
    <property type="entry name" value="ET TRANSLATION PRODUCT-RELATED"/>
    <property type="match status" value="1"/>
</dbReference>